<evidence type="ECO:0000313" key="5">
    <source>
        <dbReference type="Proteomes" id="UP000195573"/>
    </source>
</evidence>
<keyword evidence="5" id="KW-1185">Reference proteome</keyword>
<dbReference type="EMBL" id="CP020880">
    <property type="protein sequence ID" value="ART78444.1"/>
    <property type="molecule type" value="Genomic_DNA"/>
</dbReference>
<dbReference type="Gene3D" id="3.20.20.70">
    <property type="entry name" value="Aldolase class I"/>
    <property type="match status" value="1"/>
</dbReference>
<evidence type="ECO:0000313" key="4">
    <source>
        <dbReference type="EMBL" id="ART78444.1"/>
    </source>
</evidence>
<dbReference type="InterPro" id="IPR037396">
    <property type="entry name" value="FMN_HAD"/>
</dbReference>
<keyword evidence="2" id="KW-0560">Oxidoreductase</keyword>
<dbReference type="Pfam" id="PF01070">
    <property type="entry name" value="FMN_dh"/>
    <property type="match status" value="1"/>
</dbReference>
<protein>
    <recommendedName>
        <fullName evidence="3">FMN hydroxy acid dehydrogenase domain-containing protein</fullName>
    </recommendedName>
</protein>
<proteinExistence type="predicted"/>
<organism evidence="4 5">
    <name type="scientific">Sutcliffiella horikoshii</name>
    <dbReference type="NCBI Taxonomy" id="79883"/>
    <lineage>
        <taxon>Bacteria</taxon>
        <taxon>Bacillati</taxon>
        <taxon>Bacillota</taxon>
        <taxon>Bacilli</taxon>
        <taxon>Bacillales</taxon>
        <taxon>Bacillaceae</taxon>
        <taxon>Sutcliffiella</taxon>
    </lineage>
</organism>
<dbReference type="InterPro" id="IPR013785">
    <property type="entry name" value="Aldolase_TIM"/>
</dbReference>
<reference evidence="4 5" key="1">
    <citation type="submission" date="2017-04" db="EMBL/GenBank/DDBJ databases">
        <title>Complete Genome Sequence of the Bacillus horikoshii 20a strain from Cuatro Cienegas, Coahuila, Mexico.</title>
        <authorList>
            <person name="Zarza E."/>
            <person name="Alcaraz L.D."/>
            <person name="Aguilar-Salinas B."/>
            <person name="Islas A."/>
            <person name="Olmedo-Alvarez G."/>
        </authorList>
    </citation>
    <scope>NUCLEOTIDE SEQUENCE [LARGE SCALE GENOMIC DNA]</scope>
    <source>
        <strain evidence="4 5">20a</strain>
    </source>
</reference>
<accession>A0ABM6KQ28</accession>
<dbReference type="InterPro" id="IPR008259">
    <property type="entry name" value="FMN_hydac_DH_AS"/>
</dbReference>
<gene>
    <name evidence="4" type="ORF">B4U37_21370</name>
</gene>
<dbReference type="Proteomes" id="UP000195573">
    <property type="component" value="Chromosome"/>
</dbReference>
<dbReference type="PROSITE" id="PS51349">
    <property type="entry name" value="FMN_HYDROXY_ACID_DH_2"/>
    <property type="match status" value="1"/>
</dbReference>
<dbReference type="PROSITE" id="PS00557">
    <property type="entry name" value="FMN_HYDROXY_ACID_DH_1"/>
    <property type="match status" value="1"/>
</dbReference>
<evidence type="ECO:0000259" key="3">
    <source>
        <dbReference type="PROSITE" id="PS51349"/>
    </source>
</evidence>
<feature type="domain" description="FMN hydroxy acid dehydrogenase" evidence="3">
    <location>
        <begin position="1"/>
        <end position="116"/>
    </location>
</feature>
<name>A0ABM6KQ28_9BACI</name>
<dbReference type="PANTHER" id="PTHR10578:SF143">
    <property type="entry name" value="FMN-DEPENDENT ALPHA-HYDROXY ACID DEHYDROGENASE PB1A11.03"/>
    <property type="match status" value="1"/>
</dbReference>
<evidence type="ECO:0000256" key="2">
    <source>
        <dbReference type="ARBA" id="ARBA00023002"/>
    </source>
</evidence>
<comment type="cofactor">
    <cofactor evidence="1">
        <name>FMN</name>
        <dbReference type="ChEBI" id="CHEBI:58210"/>
    </cofactor>
</comment>
<dbReference type="PANTHER" id="PTHR10578">
    <property type="entry name" value="S -2-HYDROXY-ACID OXIDASE-RELATED"/>
    <property type="match status" value="1"/>
</dbReference>
<sequence>MEYELDGIIVSNHGGRQLDGCISSIAALPAVVNEVGGRIPVLFDSGIRKGTDVVKALALGADAVLLGRPYVYGLAINGKEGVQEVLDNFIYDLDATMATAGVDAVSALTRDILVRK</sequence>
<dbReference type="SUPFAM" id="SSF51395">
    <property type="entry name" value="FMN-linked oxidoreductases"/>
    <property type="match status" value="1"/>
</dbReference>
<dbReference type="InterPro" id="IPR000262">
    <property type="entry name" value="FMN-dep_DH"/>
</dbReference>
<evidence type="ECO:0000256" key="1">
    <source>
        <dbReference type="ARBA" id="ARBA00001917"/>
    </source>
</evidence>